<evidence type="ECO:0000313" key="1">
    <source>
        <dbReference type="EMBL" id="KAJ1361973.1"/>
    </source>
</evidence>
<proteinExistence type="predicted"/>
<comment type="caution">
    <text evidence="1">The sequence shown here is derived from an EMBL/GenBank/DDBJ whole genome shotgun (WGS) entry which is preliminary data.</text>
</comment>
<keyword evidence="2" id="KW-1185">Reference proteome</keyword>
<protein>
    <submittedName>
        <fullName evidence="1">Uncharacterized protein</fullName>
    </submittedName>
</protein>
<organism evidence="1 2">
    <name type="scientific">Parelaphostrongylus tenuis</name>
    <name type="common">Meningeal worm</name>
    <dbReference type="NCBI Taxonomy" id="148309"/>
    <lineage>
        <taxon>Eukaryota</taxon>
        <taxon>Metazoa</taxon>
        <taxon>Ecdysozoa</taxon>
        <taxon>Nematoda</taxon>
        <taxon>Chromadorea</taxon>
        <taxon>Rhabditida</taxon>
        <taxon>Rhabditina</taxon>
        <taxon>Rhabditomorpha</taxon>
        <taxon>Strongyloidea</taxon>
        <taxon>Metastrongylidae</taxon>
        <taxon>Parelaphostrongylus</taxon>
    </lineage>
</organism>
<sequence length="61" mass="7210">MDSISRHWFQATAFTNPTAALVVVRQLERTYDALEENYPMLIRRKRGLFQQDSANSHRKDE</sequence>
<dbReference type="EMBL" id="JAHQIW010004329">
    <property type="protein sequence ID" value="KAJ1361973.1"/>
    <property type="molecule type" value="Genomic_DNA"/>
</dbReference>
<name>A0AAD5MSP4_PARTN</name>
<dbReference type="Proteomes" id="UP001196413">
    <property type="component" value="Unassembled WGS sequence"/>
</dbReference>
<gene>
    <name evidence="1" type="ORF">KIN20_021372</name>
</gene>
<evidence type="ECO:0000313" key="2">
    <source>
        <dbReference type="Proteomes" id="UP001196413"/>
    </source>
</evidence>
<reference evidence="1" key="1">
    <citation type="submission" date="2021-06" db="EMBL/GenBank/DDBJ databases">
        <title>Parelaphostrongylus tenuis whole genome reference sequence.</title>
        <authorList>
            <person name="Garwood T.J."/>
            <person name="Larsen P.A."/>
            <person name="Fountain-Jones N.M."/>
            <person name="Garbe J.R."/>
            <person name="Macchietto M.G."/>
            <person name="Kania S.A."/>
            <person name="Gerhold R.W."/>
            <person name="Richards J.E."/>
            <person name="Wolf T.M."/>
        </authorList>
    </citation>
    <scope>NUCLEOTIDE SEQUENCE</scope>
    <source>
        <strain evidence="1">MNPRO001-30</strain>
        <tissue evidence="1">Meninges</tissue>
    </source>
</reference>
<dbReference type="AlphaFoldDB" id="A0AAD5MSP4"/>
<accession>A0AAD5MSP4</accession>